<reference evidence="5 6" key="1">
    <citation type="submission" date="2020-06" db="EMBL/GenBank/DDBJ databases">
        <title>Taxonomy, biology and ecology of Rhodococcus bacteria occurring in California pistachio and other woody hosts as revealed by genome sequence analyses.</title>
        <authorList>
            <person name="Gai Y."/>
            <person name="Riely B."/>
        </authorList>
    </citation>
    <scope>NUCLEOTIDE SEQUENCE [LARGE SCALE GENOMIC DNA]</scope>
    <source>
        <strain evidence="5 6">BP-281</strain>
    </source>
</reference>
<proteinExistence type="inferred from homology"/>
<gene>
    <name evidence="5" type="ORF">HQ603_01895</name>
</gene>
<dbReference type="PANTHER" id="PTHR42796:SF4">
    <property type="entry name" value="FUMARYLACETOACETATE HYDROLASE DOMAIN-CONTAINING PROTEIN 2A"/>
    <property type="match status" value="1"/>
</dbReference>
<sequence length="304" mass="31784">MRIVGIKRTTSGPVEVAELRGPGNGAGIGGGEAVVPIADLEAFWADPGGHLARGAGGPEIPRSDVTLVPPVLPGARVFCVGLNYRKHHAEGSYADDPIPEYPTIFARWTSSLGVGDGIVEVPADEDGLDWEGEVMAWVGAHLTCADADEALAAVVGYSTFDDITARGAQKRTSQWTLGKNVDGSGPLGPLVPAAEVGDLRDGLRIRTRVNGAVVQDATTDELVFSVGDTLALISRTVGVRAGDLLATGTPAGVGYARDPQWLLTDGDVVEVEVERLGTLRTTVVRGRPNHSSPRGLGEQSLNER</sequence>
<accession>A0ABS7P2T8</accession>
<evidence type="ECO:0000313" key="5">
    <source>
        <dbReference type="EMBL" id="MBY6365496.1"/>
    </source>
</evidence>
<comment type="caution">
    <text evidence="5">The sequence shown here is derived from an EMBL/GenBank/DDBJ whole genome shotgun (WGS) entry which is preliminary data.</text>
</comment>
<dbReference type="EMBL" id="JABUBU010000001">
    <property type="protein sequence ID" value="MBY6365496.1"/>
    <property type="molecule type" value="Genomic_DNA"/>
</dbReference>
<comment type="similarity">
    <text evidence="1">Belongs to the FAH family.</text>
</comment>
<dbReference type="InterPro" id="IPR036663">
    <property type="entry name" value="Fumarylacetoacetase_C_sf"/>
</dbReference>
<feature type="region of interest" description="Disordered" evidence="3">
    <location>
        <begin position="284"/>
        <end position="304"/>
    </location>
</feature>
<dbReference type="InterPro" id="IPR051121">
    <property type="entry name" value="FAH"/>
</dbReference>
<dbReference type="PANTHER" id="PTHR42796">
    <property type="entry name" value="FUMARYLACETOACETATE HYDROLASE DOMAIN-CONTAINING PROTEIN 2A-RELATED"/>
    <property type="match status" value="1"/>
</dbReference>
<evidence type="ECO:0000259" key="4">
    <source>
        <dbReference type="Pfam" id="PF01557"/>
    </source>
</evidence>
<dbReference type="InterPro" id="IPR011234">
    <property type="entry name" value="Fumarylacetoacetase-like_C"/>
</dbReference>
<feature type="domain" description="Fumarylacetoacetase-like C-terminal" evidence="4">
    <location>
        <begin position="77"/>
        <end position="284"/>
    </location>
</feature>
<organism evidence="5 6">
    <name type="scientific">Rhodococcoides corynebacterioides</name>
    <dbReference type="NCBI Taxonomy" id="53972"/>
    <lineage>
        <taxon>Bacteria</taxon>
        <taxon>Bacillati</taxon>
        <taxon>Actinomycetota</taxon>
        <taxon>Actinomycetes</taxon>
        <taxon>Mycobacteriales</taxon>
        <taxon>Nocardiaceae</taxon>
        <taxon>Rhodococcoides</taxon>
    </lineage>
</organism>
<dbReference type="Proteomes" id="UP000825228">
    <property type="component" value="Unassembled WGS sequence"/>
</dbReference>
<keyword evidence="6" id="KW-1185">Reference proteome</keyword>
<protein>
    <submittedName>
        <fullName evidence="5">Fumarylacetoacetate hydrolase family protein</fullName>
    </submittedName>
</protein>
<evidence type="ECO:0000313" key="6">
    <source>
        <dbReference type="Proteomes" id="UP000825228"/>
    </source>
</evidence>
<dbReference type="Pfam" id="PF01557">
    <property type="entry name" value="FAA_hydrolase"/>
    <property type="match status" value="1"/>
</dbReference>
<keyword evidence="2" id="KW-0479">Metal-binding</keyword>
<evidence type="ECO:0000256" key="2">
    <source>
        <dbReference type="ARBA" id="ARBA00022723"/>
    </source>
</evidence>
<evidence type="ECO:0000256" key="1">
    <source>
        <dbReference type="ARBA" id="ARBA00010211"/>
    </source>
</evidence>
<dbReference type="Gene3D" id="3.90.850.10">
    <property type="entry name" value="Fumarylacetoacetase-like, C-terminal domain"/>
    <property type="match status" value="1"/>
</dbReference>
<dbReference type="RefSeq" id="WP_222682669.1">
    <property type="nucleotide sequence ID" value="NZ_JABUBT010000023.1"/>
</dbReference>
<dbReference type="SUPFAM" id="SSF56529">
    <property type="entry name" value="FAH"/>
    <property type="match status" value="1"/>
</dbReference>
<dbReference type="GO" id="GO:0016787">
    <property type="term" value="F:hydrolase activity"/>
    <property type="evidence" value="ECO:0007669"/>
    <property type="project" value="UniProtKB-KW"/>
</dbReference>
<name>A0ABS7P2T8_9NOCA</name>
<keyword evidence="5" id="KW-0378">Hydrolase</keyword>
<evidence type="ECO:0000256" key="3">
    <source>
        <dbReference type="SAM" id="MobiDB-lite"/>
    </source>
</evidence>